<name>W8VWU7_9FLAO</name>
<keyword evidence="1" id="KW-0732">Signal</keyword>
<evidence type="ECO:0000256" key="1">
    <source>
        <dbReference type="SAM" id="SignalP"/>
    </source>
</evidence>
<dbReference type="PANTHER" id="PTHR43031:SF18">
    <property type="entry name" value="RHODANESE-RELATED SULFURTRANSFERASES"/>
    <property type="match status" value="1"/>
</dbReference>
<dbReference type="AlphaFoldDB" id="W8VWU7"/>
<dbReference type="InterPro" id="IPR001763">
    <property type="entry name" value="Rhodanese-like_dom"/>
</dbReference>
<reference evidence="3 4" key="1">
    <citation type="journal article" date="2014" name="Proc. Natl. Acad. Sci. U.S.A.">
        <title>Functional characterization of flavobacteria rhodopsins reveals a unique class of light-driven chloride pump in bacteria.</title>
        <authorList>
            <person name="Yoshizawa S."/>
            <person name="Kumagai Y."/>
            <person name="Kim H."/>
            <person name="Ogura Y."/>
            <person name="Hayashi T."/>
            <person name="Iwasaki W."/>
            <person name="DeLong E.F."/>
            <person name="Kogure K."/>
        </authorList>
    </citation>
    <scope>NUCLEOTIDE SEQUENCE [LARGE SCALE GENOMIC DNA]</scope>
    <source>
        <strain evidence="3 4">S1-08</strain>
    </source>
</reference>
<dbReference type="Gene3D" id="3.40.250.10">
    <property type="entry name" value="Rhodanese-like domain"/>
    <property type="match status" value="1"/>
</dbReference>
<feature type="domain" description="Rhodanese" evidence="2">
    <location>
        <begin position="42"/>
        <end position="130"/>
    </location>
</feature>
<gene>
    <name evidence="3" type="ORF">NMS_1048</name>
</gene>
<dbReference type="RefSeq" id="WP_052476731.1">
    <property type="nucleotide sequence ID" value="NZ_AP014548.1"/>
</dbReference>
<dbReference type="PROSITE" id="PS50206">
    <property type="entry name" value="RHODANESE_3"/>
    <property type="match status" value="1"/>
</dbReference>
<accession>W8VWU7</accession>
<feature type="signal peptide" evidence="1">
    <location>
        <begin position="1"/>
        <end position="23"/>
    </location>
</feature>
<evidence type="ECO:0000259" key="2">
    <source>
        <dbReference type="PROSITE" id="PS50206"/>
    </source>
</evidence>
<dbReference type="SMART" id="SM00450">
    <property type="entry name" value="RHOD"/>
    <property type="match status" value="1"/>
</dbReference>
<dbReference type="Proteomes" id="UP000031760">
    <property type="component" value="Chromosome"/>
</dbReference>
<evidence type="ECO:0000313" key="4">
    <source>
        <dbReference type="Proteomes" id="UP000031760"/>
    </source>
</evidence>
<sequence>MNLNWIKTVVASLVFLSIATLNAQENRILKVLTVTEFKAAIENDDVQLIDVRTRKEFEEGAIKNARNIDYFEEEKFKAQFEKLDKTKPVFLYCRSGNRSNKAANRLLDMGFEKIYDLKGGFMAWPYKEIEE</sequence>
<dbReference type="SUPFAM" id="SSF52821">
    <property type="entry name" value="Rhodanese/Cell cycle control phosphatase"/>
    <property type="match status" value="1"/>
</dbReference>
<dbReference type="CDD" id="cd00158">
    <property type="entry name" value="RHOD"/>
    <property type="match status" value="1"/>
</dbReference>
<dbReference type="Pfam" id="PF00581">
    <property type="entry name" value="Rhodanese"/>
    <property type="match status" value="1"/>
</dbReference>
<dbReference type="KEGG" id="nmf:NMS_1048"/>
<feature type="chain" id="PRO_5004914228" evidence="1">
    <location>
        <begin position="24"/>
        <end position="131"/>
    </location>
</feature>
<dbReference type="STRING" id="1454201.NMS_1048"/>
<evidence type="ECO:0000313" key="3">
    <source>
        <dbReference type="EMBL" id="BAO55057.1"/>
    </source>
</evidence>
<dbReference type="InterPro" id="IPR036873">
    <property type="entry name" value="Rhodanese-like_dom_sf"/>
</dbReference>
<dbReference type="EMBL" id="AP014548">
    <property type="protein sequence ID" value="BAO55057.1"/>
    <property type="molecule type" value="Genomic_DNA"/>
</dbReference>
<organism evidence="3 4">
    <name type="scientific">Nonlabens marinus S1-08</name>
    <dbReference type="NCBI Taxonomy" id="1454201"/>
    <lineage>
        <taxon>Bacteria</taxon>
        <taxon>Pseudomonadati</taxon>
        <taxon>Bacteroidota</taxon>
        <taxon>Flavobacteriia</taxon>
        <taxon>Flavobacteriales</taxon>
        <taxon>Flavobacteriaceae</taxon>
        <taxon>Nonlabens</taxon>
    </lineage>
</organism>
<keyword evidence="4" id="KW-1185">Reference proteome</keyword>
<dbReference type="PANTHER" id="PTHR43031">
    <property type="entry name" value="FAD-DEPENDENT OXIDOREDUCTASE"/>
    <property type="match status" value="1"/>
</dbReference>
<protein>
    <submittedName>
        <fullName evidence="3">Protein containing rhodanese-like domain</fullName>
    </submittedName>
</protein>
<proteinExistence type="predicted"/>
<dbReference type="HOGENOM" id="CLU_089574_1_6_10"/>
<dbReference type="InterPro" id="IPR050229">
    <property type="entry name" value="GlpE_sulfurtransferase"/>
</dbReference>
<dbReference type="OrthoDB" id="9808735at2"/>